<dbReference type="EMBL" id="ML977174">
    <property type="protein sequence ID" value="KAF1983541.1"/>
    <property type="molecule type" value="Genomic_DNA"/>
</dbReference>
<feature type="region of interest" description="Disordered" evidence="1">
    <location>
        <begin position="153"/>
        <end position="183"/>
    </location>
</feature>
<protein>
    <submittedName>
        <fullName evidence="2">Uncharacterized protein</fullName>
    </submittedName>
</protein>
<evidence type="ECO:0000256" key="1">
    <source>
        <dbReference type="SAM" id="MobiDB-lite"/>
    </source>
</evidence>
<feature type="compositionally biased region" description="Basic and acidic residues" evidence="1">
    <location>
        <begin position="153"/>
        <end position="174"/>
    </location>
</feature>
<dbReference type="Proteomes" id="UP000800041">
    <property type="component" value="Unassembled WGS sequence"/>
</dbReference>
<keyword evidence="3" id="KW-1185">Reference proteome</keyword>
<gene>
    <name evidence="2" type="ORF">K402DRAFT_465909</name>
</gene>
<feature type="compositionally biased region" description="Acidic residues" evidence="1">
    <location>
        <begin position="229"/>
        <end position="241"/>
    </location>
</feature>
<accession>A0A6G1GRH9</accession>
<name>A0A6G1GRH9_9PEZI</name>
<feature type="region of interest" description="Disordered" evidence="1">
    <location>
        <begin position="229"/>
        <end position="265"/>
    </location>
</feature>
<sequence>MTETQKENVDLKKDGETELPNTPTPKPDAPRKDGGSPNDGDKPPPKNSPLEDYFKDKARFIVPFTDSPTIPAQVLSEDPDFKGKPKKTVEPTTPTKATMVPDPKDDELSPSQKAAELLGLDKVAETVKAAGEAAIEGVANAAATAIETVKDLLAEKDGNTDGDKDGSTDNEKRGVGPYETQVSAAQSDFDPIAGLALGVEAAKKAVEPNLKNTPTPNVKDAHAIDVLDTVEESAEEDELDEIEKRYGAEQAELQDGEKKDGVRED</sequence>
<feature type="compositionally biased region" description="Basic and acidic residues" evidence="1">
    <location>
        <begin position="79"/>
        <end position="89"/>
    </location>
</feature>
<evidence type="ECO:0000313" key="2">
    <source>
        <dbReference type="EMBL" id="KAF1983541.1"/>
    </source>
</evidence>
<feature type="compositionally biased region" description="Basic and acidic residues" evidence="1">
    <location>
        <begin position="28"/>
        <end position="44"/>
    </location>
</feature>
<organism evidence="2 3">
    <name type="scientific">Aulographum hederae CBS 113979</name>
    <dbReference type="NCBI Taxonomy" id="1176131"/>
    <lineage>
        <taxon>Eukaryota</taxon>
        <taxon>Fungi</taxon>
        <taxon>Dikarya</taxon>
        <taxon>Ascomycota</taxon>
        <taxon>Pezizomycotina</taxon>
        <taxon>Dothideomycetes</taxon>
        <taxon>Pleosporomycetidae</taxon>
        <taxon>Aulographales</taxon>
        <taxon>Aulographaceae</taxon>
    </lineage>
</organism>
<feature type="region of interest" description="Disordered" evidence="1">
    <location>
        <begin position="65"/>
        <end position="109"/>
    </location>
</feature>
<feature type="compositionally biased region" description="Basic and acidic residues" evidence="1">
    <location>
        <begin position="255"/>
        <end position="265"/>
    </location>
</feature>
<reference evidence="2" key="1">
    <citation type="journal article" date="2020" name="Stud. Mycol.">
        <title>101 Dothideomycetes genomes: a test case for predicting lifestyles and emergence of pathogens.</title>
        <authorList>
            <person name="Haridas S."/>
            <person name="Albert R."/>
            <person name="Binder M."/>
            <person name="Bloem J."/>
            <person name="Labutti K."/>
            <person name="Salamov A."/>
            <person name="Andreopoulos B."/>
            <person name="Baker S."/>
            <person name="Barry K."/>
            <person name="Bills G."/>
            <person name="Bluhm B."/>
            <person name="Cannon C."/>
            <person name="Castanera R."/>
            <person name="Culley D."/>
            <person name="Daum C."/>
            <person name="Ezra D."/>
            <person name="Gonzalez J."/>
            <person name="Henrissat B."/>
            <person name="Kuo A."/>
            <person name="Liang C."/>
            <person name="Lipzen A."/>
            <person name="Lutzoni F."/>
            <person name="Magnuson J."/>
            <person name="Mondo S."/>
            <person name="Nolan M."/>
            <person name="Ohm R."/>
            <person name="Pangilinan J."/>
            <person name="Park H.-J."/>
            <person name="Ramirez L."/>
            <person name="Alfaro M."/>
            <person name="Sun H."/>
            <person name="Tritt A."/>
            <person name="Yoshinaga Y."/>
            <person name="Zwiers L.-H."/>
            <person name="Turgeon B."/>
            <person name="Goodwin S."/>
            <person name="Spatafora J."/>
            <person name="Crous P."/>
            <person name="Grigoriev I."/>
        </authorList>
    </citation>
    <scope>NUCLEOTIDE SEQUENCE</scope>
    <source>
        <strain evidence="2">CBS 113979</strain>
    </source>
</reference>
<dbReference type="AlphaFoldDB" id="A0A6G1GRH9"/>
<proteinExistence type="predicted"/>
<feature type="compositionally biased region" description="Basic and acidic residues" evidence="1">
    <location>
        <begin position="1"/>
        <end position="16"/>
    </location>
</feature>
<evidence type="ECO:0000313" key="3">
    <source>
        <dbReference type="Proteomes" id="UP000800041"/>
    </source>
</evidence>
<feature type="region of interest" description="Disordered" evidence="1">
    <location>
        <begin position="1"/>
        <end position="53"/>
    </location>
</feature>